<gene>
    <name evidence="2" type="ORF">GCM10009654_21700</name>
</gene>
<name>A0ABN1UTN4_9ACTN</name>
<evidence type="ECO:0000256" key="1">
    <source>
        <dbReference type="SAM" id="MobiDB-lite"/>
    </source>
</evidence>
<feature type="compositionally biased region" description="Low complexity" evidence="1">
    <location>
        <begin position="18"/>
        <end position="30"/>
    </location>
</feature>
<dbReference type="EMBL" id="BAAAKV010000015">
    <property type="protein sequence ID" value="GAA1164515.1"/>
    <property type="molecule type" value="Genomic_DNA"/>
</dbReference>
<protein>
    <submittedName>
        <fullName evidence="2">Uncharacterized protein</fullName>
    </submittedName>
</protein>
<dbReference type="Proteomes" id="UP001501371">
    <property type="component" value="Unassembled WGS sequence"/>
</dbReference>
<organism evidence="2 3">
    <name type="scientific">Streptomyces hebeiensis</name>
    <dbReference type="NCBI Taxonomy" id="229486"/>
    <lineage>
        <taxon>Bacteria</taxon>
        <taxon>Bacillati</taxon>
        <taxon>Actinomycetota</taxon>
        <taxon>Actinomycetes</taxon>
        <taxon>Kitasatosporales</taxon>
        <taxon>Streptomycetaceae</taxon>
        <taxon>Streptomyces</taxon>
    </lineage>
</organism>
<evidence type="ECO:0000313" key="3">
    <source>
        <dbReference type="Proteomes" id="UP001501371"/>
    </source>
</evidence>
<feature type="region of interest" description="Disordered" evidence="1">
    <location>
        <begin position="1"/>
        <end position="38"/>
    </location>
</feature>
<evidence type="ECO:0000313" key="2">
    <source>
        <dbReference type="EMBL" id="GAA1164515.1"/>
    </source>
</evidence>
<keyword evidence="3" id="KW-1185">Reference proteome</keyword>
<reference evidence="2 3" key="1">
    <citation type="journal article" date="2019" name="Int. J. Syst. Evol. Microbiol.">
        <title>The Global Catalogue of Microorganisms (GCM) 10K type strain sequencing project: providing services to taxonomists for standard genome sequencing and annotation.</title>
        <authorList>
            <consortium name="The Broad Institute Genomics Platform"/>
            <consortium name="The Broad Institute Genome Sequencing Center for Infectious Disease"/>
            <person name="Wu L."/>
            <person name="Ma J."/>
        </authorList>
    </citation>
    <scope>NUCLEOTIDE SEQUENCE [LARGE SCALE GENOMIC DNA]</scope>
    <source>
        <strain evidence="2 3">JCM 12696</strain>
    </source>
</reference>
<proteinExistence type="predicted"/>
<comment type="caution">
    <text evidence="2">The sequence shown here is derived from an EMBL/GenBank/DDBJ whole genome shotgun (WGS) entry which is preliminary data.</text>
</comment>
<sequence length="78" mass="7478">MAVRTGFRPGGTRRRPGTAEPAVPGPAGAGLRDAGGPYGEGPVVGGTAGVPGLAVKRARAAVAASAASGAFVEPPWVS</sequence>
<accession>A0ABN1UTN4</accession>